<feature type="coiled-coil region" evidence="1">
    <location>
        <begin position="398"/>
        <end position="425"/>
    </location>
</feature>
<organism evidence="3 5">
    <name type="scientific">Halteria grandinella</name>
    <dbReference type="NCBI Taxonomy" id="5974"/>
    <lineage>
        <taxon>Eukaryota</taxon>
        <taxon>Sar</taxon>
        <taxon>Alveolata</taxon>
        <taxon>Ciliophora</taxon>
        <taxon>Intramacronucleata</taxon>
        <taxon>Spirotrichea</taxon>
        <taxon>Stichotrichia</taxon>
        <taxon>Sporadotrichida</taxon>
        <taxon>Halteriidae</taxon>
        <taxon>Halteria</taxon>
    </lineage>
</organism>
<keyword evidence="5" id="KW-1185">Reference proteome</keyword>
<feature type="coiled-coil region" evidence="1">
    <location>
        <begin position="152"/>
        <end position="236"/>
    </location>
</feature>
<feature type="compositionally biased region" description="Polar residues" evidence="2">
    <location>
        <begin position="46"/>
        <end position="78"/>
    </location>
</feature>
<proteinExistence type="predicted"/>
<sequence>MEEAGVSPRNKRGQGAVSPSKRRAGSQVSSQEYSLRESSSMKGFPRQTQPQPKQAYSPVQQTLQHNNSAKRQSTQIGQTWGGNIHSLQQSMGQTGFSNGGPQGEGQPGSEGLEMLENVKRDLNTAIDNLNGGLNRVLAKQEYDYMTCYSLIVKKKERELKDLIHALSERSKEAGGIKDENIAVLKHLVKQARDNEAKMDRQVHDLKQKIRVYREKAEALESDQEFLKRQALDAKRKNKLLKTAIQRMQLAGVGGHCPKCIAEKPFKEALKEELDKNPFFITEASQQSTQVASQQELSTEYRPKRNNKLYQSQVLDGSTRLNETSLLEPSSLLNLSLASNRQSPKAANNIKIHDSPPSYNLPPTENLKFDHFLNLILLDSQLSAQKQKEEIAKYVRALETNYTDKIRLLKEKNEKLVKQLKGKKSEKVNEATEKSDLEQLFVGCIEEVRKEVMRRRFRTEVANRKATRLAGQRTIEQTSYSGNGTVGGSINNQVVSDQEAREFEESLYKLGQLSRKKVRMDDFTARDRFIILDLFVNNEKTLLKIYEALFQTRPPAAAQTLVNSLGSPTSREQQQLEQQTYQQLKSYRSERNNQFMKTGQKSGTSKELLLTPRSNNQNDRLPSIVMLGQSSHLNEHGSSAEGGTRVSVDHKVMSARRLNAKH</sequence>
<evidence type="ECO:0000256" key="1">
    <source>
        <dbReference type="SAM" id="Coils"/>
    </source>
</evidence>
<dbReference type="EMBL" id="RRYP01018686">
    <property type="protein sequence ID" value="TNV73530.1"/>
    <property type="molecule type" value="Genomic_DNA"/>
</dbReference>
<evidence type="ECO:0000313" key="5">
    <source>
        <dbReference type="Proteomes" id="UP000785679"/>
    </source>
</evidence>
<dbReference type="AlphaFoldDB" id="A0A8J8NFF7"/>
<keyword evidence="1" id="KW-0175">Coiled coil</keyword>
<reference evidence="3" key="1">
    <citation type="submission" date="2019-06" db="EMBL/GenBank/DDBJ databases">
        <authorList>
            <person name="Zheng W."/>
        </authorList>
    </citation>
    <scope>NUCLEOTIDE SEQUENCE</scope>
    <source>
        <strain evidence="3">QDHG01</strain>
    </source>
</reference>
<accession>A0A8J8NFF7</accession>
<feature type="region of interest" description="Disordered" evidence="2">
    <location>
        <begin position="1"/>
        <end position="110"/>
    </location>
</feature>
<name>A0A8J8NFF7_HALGN</name>
<dbReference type="Proteomes" id="UP000785679">
    <property type="component" value="Unassembled WGS sequence"/>
</dbReference>
<dbReference type="EMBL" id="RRYP01018685">
    <property type="protein sequence ID" value="TNV73531.1"/>
    <property type="molecule type" value="Genomic_DNA"/>
</dbReference>
<feature type="compositionally biased region" description="Polar residues" evidence="2">
    <location>
        <begin position="85"/>
        <end position="96"/>
    </location>
</feature>
<dbReference type="OrthoDB" id="433211at2759"/>
<dbReference type="PANTHER" id="PTHR40515:SF1">
    <property type="entry name" value="CILIA- AND FLAGELLA-ASSOCIATED PROTEIN 157"/>
    <property type="match status" value="1"/>
</dbReference>
<comment type="caution">
    <text evidence="3">The sequence shown here is derived from an EMBL/GenBank/DDBJ whole genome shotgun (WGS) entry which is preliminary data.</text>
</comment>
<evidence type="ECO:0000313" key="3">
    <source>
        <dbReference type="EMBL" id="TNV73530.1"/>
    </source>
</evidence>
<evidence type="ECO:0000256" key="2">
    <source>
        <dbReference type="SAM" id="MobiDB-lite"/>
    </source>
</evidence>
<protein>
    <submittedName>
        <fullName evidence="3">Uncharacterized protein</fullName>
    </submittedName>
</protein>
<feature type="compositionally biased region" description="Low complexity" evidence="2">
    <location>
        <begin position="29"/>
        <end position="40"/>
    </location>
</feature>
<evidence type="ECO:0000313" key="4">
    <source>
        <dbReference type="EMBL" id="TNV73531.1"/>
    </source>
</evidence>
<feature type="compositionally biased region" description="Gly residues" evidence="2">
    <location>
        <begin position="97"/>
        <end position="108"/>
    </location>
</feature>
<gene>
    <name evidence="3" type="ORF">FGO68_gene13779</name>
    <name evidence="4" type="ORF">FGO68_gene2203</name>
</gene>
<dbReference type="PANTHER" id="PTHR40515">
    <property type="entry name" value="CILIA- AND FLAGELLA-ASSOCIATED PROTEIN 157"/>
    <property type="match status" value="1"/>
</dbReference>
<feature type="region of interest" description="Disordered" evidence="2">
    <location>
        <begin position="596"/>
        <end position="619"/>
    </location>
</feature>